<evidence type="ECO:0000313" key="2">
    <source>
        <dbReference type="EMBL" id="KAK1256784.1"/>
    </source>
</evidence>
<evidence type="ECO:0000256" key="1">
    <source>
        <dbReference type="SAM" id="Phobius"/>
    </source>
</evidence>
<keyword evidence="1" id="KW-1133">Transmembrane helix</keyword>
<name>A0AAV8ZWT1_ACOGR</name>
<feature type="transmembrane region" description="Helical" evidence="1">
    <location>
        <begin position="35"/>
        <end position="54"/>
    </location>
</feature>
<accession>A0AAV8ZWT1</accession>
<dbReference type="AlphaFoldDB" id="A0AAV8ZWT1"/>
<reference evidence="2" key="1">
    <citation type="journal article" date="2023" name="Nat. Commun.">
        <title>Diploid and tetraploid genomes of Acorus and the evolution of monocots.</title>
        <authorList>
            <person name="Ma L."/>
            <person name="Liu K.W."/>
            <person name="Li Z."/>
            <person name="Hsiao Y.Y."/>
            <person name="Qi Y."/>
            <person name="Fu T."/>
            <person name="Tang G.D."/>
            <person name="Zhang D."/>
            <person name="Sun W.H."/>
            <person name="Liu D.K."/>
            <person name="Li Y."/>
            <person name="Chen G.Z."/>
            <person name="Liu X.D."/>
            <person name="Liao X.Y."/>
            <person name="Jiang Y.T."/>
            <person name="Yu X."/>
            <person name="Hao Y."/>
            <person name="Huang J."/>
            <person name="Zhao X.W."/>
            <person name="Ke S."/>
            <person name="Chen Y.Y."/>
            <person name="Wu W.L."/>
            <person name="Hsu J.L."/>
            <person name="Lin Y.F."/>
            <person name="Huang M.D."/>
            <person name="Li C.Y."/>
            <person name="Huang L."/>
            <person name="Wang Z.W."/>
            <person name="Zhao X."/>
            <person name="Zhong W.Y."/>
            <person name="Peng D.H."/>
            <person name="Ahmad S."/>
            <person name="Lan S."/>
            <person name="Zhang J.S."/>
            <person name="Tsai W.C."/>
            <person name="Van de Peer Y."/>
            <person name="Liu Z.J."/>
        </authorList>
    </citation>
    <scope>NUCLEOTIDE SEQUENCE</scope>
    <source>
        <strain evidence="2">SCP</strain>
    </source>
</reference>
<sequence length="147" mass="16464">MYMGDEEEALNNQAGAEAVIPWHRRVLSGEDLSRYMSIITCVVTVYAAAFFALLTTGASVHAGVTWTMMGFFIGMAICMDDISVGDEQMPDSIVHSPFKVRSERPPLRRNALKLQIALQGFLVESTRKGLLDVHRRRVIVRVHVEML</sequence>
<keyword evidence="3" id="KW-1185">Reference proteome</keyword>
<dbReference type="EMBL" id="JAUJYN010000082">
    <property type="protein sequence ID" value="KAK1256784.1"/>
    <property type="molecule type" value="Genomic_DNA"/>
</dbReference>
<dbReference type="Proteomes" id="UP001179952">
    <property type="component" value="Unassembled WGS sequence"/>
</dbReference>
<protein>
    <submittedName>
        <fullName evidence="2">Uncharacterized protein</fullName>
    </submittedName>
</protein>
<organism evidence="2 3">
    <name type="scientific">Acorus gramineus</name>
    <name type="common">Dwarf sweet flag</name>
    <dbReference type="NCBI Taxonomy" id="55184"/>
    <lineage>
        <taxon>Eukaryota</taxon>
        <taxon>Viridiplantae</taxon>
        <taxon>Streptophyta</taxon>
        <taxon>Embryophyta</taxon>
        <taxon>Tracheophyta</taxon>
        <taxon>Spermatophyta</taxon>
        <taxon>Magnoliopsida</taxon>
        <taxon>Liliopsida</taxon>
        <taxon>Acoraceae</taxon>
        <taxon>Acorus</taxon>
    </lineage>
</organism>
<evidence type="ECO:0000313" key="3">
    <source>
        <dbReference type="Proteomes" id="UP001179952"/>
    </source>
</evidence>
<gene>
    <name evidence="2" type="ORF">QJS04_geneDACA024643</name>
</gene>
<keyword evidence="1" id="KW-0472">Membrane</keyword>
<keyword evidence="1" id="KW-0812">Transmembrane</keyword>
<reference evidence="2" key="2">
    <citation type="submission" date="2023-06" db="EMBL/GenBank/DDBJ databases">
        <authorList>
            <person name="Ma L."/>
            <person name="Liu K.-W."/>
            <person name="Li Z."/>
            <person name="Hsiao Y.-Y."/>
            <person name="Qi Y."/>
            <person name="Fu T."/>
            <person name="Tang G."/>
            <person name="Zhang D."/>
            <person name="Sun W.-H."/>
            <person name="Liu D.-K."/>
            <person name="Li Y."/>
            <person name="Chen G.-Z."/>
            <person name="Liu X.-D."/>
            <person name="Liao X.-Y."/>
            <person name="Jiang Y.-T."/>
            <person name="Yu X."/>
            <person name="Hao Y."/>
            <person name="Huang J."/>
            <person name="Zhao X.-W."/>
            <person name="Ke S."/>
            <person name="Chen Y.-Y."/>
            <person name="Wu W.-L."/>
            <person name="Hsu J.-L."/>
            <person name="Lin Y.-F."/>
            <person name="Huang M.-D."/>
            <person name="Li C.-Y."/>
            <person name="Huang L."/>
            <person name="Wang Z.-W."/>
            <person name="Zhao X."/>
            <person name="Zhong W.-Y."/>
            <person name="Peng D.-H."/>
            <person name="Ahmad S."/>
            <person name="Lan S."/>
            <person name="Zhang J.-S."/>
            <person name="Tsai W.-C."/>
            <person name="Van De Peer Y."/>
            <person name="Liu Z.-J."/>
        </authorList>
    </citation>
    <scope>NUCLEOTIDE SEQUENCE</scope>
    <source>
        <strain evidence="2">SCP</strain>
        <tissue evidence="2">Leaves</tissue>
    </source>
</reference>
<proteinExistence type="predicted"/>
<comment type="caution">
    <text evidence="2">The sequence shown here is derived from an EMBL/GenBank/DDBJ whole genome shotgun (WGS) entry which is preliminary data.</text>
</comment>